<dbReference type="EMBL" id="CDMZ01004231">
    <property type="protein sequence ID" value="CEM49103.1"/>
    <property type="molecule type" value="Genomic_DNA"/>
</dbReference>
<evidence type="ECO:0000313" key="1">
    <source>
        <dbReference type="EMBL" id="CEM49103.1"/>
    </source>
</evidence>
<sequence>MTDPQFVYPTEALQQGSEGGAVLQDSDVTQWREKGFALVSGVFPSEAVSDVSEKGRGIYASADLSGIRDFGSGGKLEFPTGETACDSFTLHPRLLKAVSQLLGTEDLRLTQSDVWLKVGREGEEGGPKDNQNQRIHVDFPNHTLVVPPHWTSPEAVEMIVYFDKAEETGGGTAVVPREGPEDPAYAEGCYQHNCGFGPLQYVNNLTAAEAYLETESPDAARFRKEHLYPREKRVSFVPGTVLFYRHDTWHRGTPVRQGQTRLVMNLTFCRADSVFCVLQKGWSWSMYKPDLYFEKTVAGLSTWQRTALGFPPPGHPYWNAYTLMMVRKRYGPLGMNMDDYEQGVKKGKDGKRCTANGHA</sequence>
<accession>A0A0G4HX87</accession>
<gene>
    <name evidence="1" type="ORF">Cvel_9217</name>
</gene>
<dbReference type="InterPro" id="IPR008775">
    <property type="entry name" value="Phytyl_CoA_dOase-like"/>
</dbReference>
<reference evidence="1" key="1">
    <citation type="submission" date="2014-11" db="EMBL/GenBank/DDBJ databases">
        <authorList>
            <person name="Otto D Thomas"/>
            <person name="Naeem Raeece"/>
        </authorList>
    </citation>
    <scope>NUCLEOTIDE SEQUENCE</scope>
</reference>
<protein>
    <submittedName>
        <fullName evidence="1">Uncharacterized protein</fullName>
    </submittedName>
</protein>
<proteinExistence type="predicted"/>
<dbReference type="VEuPathDB" id="CryptoDB:Cvel_9217"/>
<dbReference type="Pfam" id="PF05721">
    <property type="entry name" value="PhyH"/>
    <property type="match status" value="1"/>
</dbReference>
<dbReference type="AlphaFoldDB" id="A0A0G4HX87"/>
<dbReference type="SUPFAM" id="SSF51197">
    <property type="entry name" value="Clavaminate synthase-like"/>
    <property type="match status" value="1"/>
</dbReference>
<name>A0A0G4HX87_9ALVE</name>
<dbReference type="Gene3D" id="2.60.120.620">
    <property type="entry name" value="q2cbj1_9rhob like domain"/>
    <property type="match status" value="1"/>
</dbReference>
<organism evidence="1">
    <name type="scientific">Chromera velia CCMP2878</name>
    <dbReference type="NCBI Taxonomy" id="1169474"/>
    <lineage>
        <taxon>Eukaryota</taxon>
        <taxon>Sar</taxon>
        <taxon>Alveolata</taxon>
        <taxon>Colpodellida</taxon>
        <taxon>Chromeraceae</taxon>
        <taxon>Chromera</taxon>
    </lineage>
</organism>